<dbReference type="Pfam" id="PF00550">
    <property type="entry name" value="PP-binding"/>
    <property type="match status" value="2"/>
</dbReference>
<keyword evidence="2" id="KW-0596">Phosphopantetheine</keyword>
<dbReference type="Gene3D" id="3.40.50.1820">
    <property type="entry name" value="alpha/beta hydrolase"/>
    <property type="match status" value="1"/>
</dbReference>
<feature type="domain" description="Carrier" evidence="5">
    <location>
        <begin position="1005"/>
        <end position="1080"/>
    </location>
</feature>
<keyword evidence="3" id="KW-0597">Phosphoprotein</keyword>
<keyword evidence="7" id="KW-1185">Reference proteome</keyword>
<dbReference type="InterPro" id="IPR020806">
    <property type="entry name" value="PKS_PP-bd"/>
</dbReference>
<evidence type="ECO:0000256" key="1">
    <source>
        <dbReference type="ARBA" id="ARBA00001957"/>
    </source>
</evidence>
<organism evidence="6 7">
    <name type="scientific">Kitasatospora cathayae</name>
    <dbReference type="NCBI Taxonomy" id="3004092"/>
    <lineage>
        <taxon>Bacteria</taxon>
        <taxon>Bacillati</taxon>
        <taxon>Actinomycetota</taxon>
        <taxon>Actinomycetes</taxon>
        <taxon>Kitasatosporales</taxon>
        <taxon>Streptomycetaceae</taxon>
        <taxon>Kitasatospora</taxon>
    </lineage>
</organism>
<dbReference type="SUPFAM" id="SSF53474">
    <property type="entry name" value="alpha/beta-Hydrolases"/>
    <property type="match status" value="1"/>
</dbReference>
<dbReference type="InterPro" id="IPR036736">
    <property type="entry name" value="ACP-like_sf"/>
</dbReference>
<dbReference type="Pfam" id="PF00501">
    <property type="entry name" value="AMP-binding"/>
    <property type="match status" value="2"/>
</dbReference>
<protein>
    <submittedName>
        <fullName evidence="6">Amino acid adenylation domain-containing protein</fullName>
    </submittedName>
</protein>
<dbReference type="PROSITE" id="PS00455">
    <property type="entry name" value="AMP_BINDING"/>
    <property type="match status" value="2"/>
</dbReference>
<accession>A0ABY7QFU6</accession>
<sequence>MAPLQEGLMFHAQYHREELDVYTVQLVMDLAGELDPARLRAAVTTLLERHPNLRAAFRYRKNGDPVQVVAREVALDWRELDLRDASTDTAPPRAEGRAGADGEERPATDEGGSAGAWGHLPAARPGESVGAGSERPEASGRIAEELAEQDRLRPFDLARPPLIRFSLLRLGEREHRLVLTAHQILFDGWSMPIVVRELFACYADGGASLPRPAPYKSYLAHLARQDRAAAEAAWTAALDGFTEPTRLSGTATGTPSPQRGMPGEHAVELDEREFAALTGWARSRGLTVNTVVQGAWATVLGTLTGLRDIVFGGTVSGRPPELPGVEGMVGLFINTLPVRVDLDPAQSFTELLSALQDRQSVLLPHQHLGLNTIQRLAGVGDLFDSVLVFENYPLDPEALAGEVAGLRLTGLRAGDANHYPLSLMALPGERLRLQIGYDTARFTPAEAAVVAERLLHVLRTAQAEPDRPLGRLDLLLPGERTRLAVPAPEPAETDPWTDVVARVQEFARATPAAIAVSDGAERLSYRELAGRAGAVSRALLEAGAETGPVGVLAPPGCGFVTAVLGVLGAGAAWLPLDVAAPVRRGAVLAAEAHLSALLVGPGERAMAAELLAEAGLDVPVLELDTDTAAEPPAPRGAGDDLAYVIFTSGSTGRPKGAMVHRAGMVNHLFAKIADLELDGHTVLVHNAPVTFDISVWQMLAALVVGGRLRVTGRELAADPQALFGLVAPEGVTVLEVVPSLLRAALDSWDDGAEPPALDGLRKLVVTGEALPADLAHRWFARYPAIPLVNAYGPTECSDDVTHAVIGSPAELDSVRAPIGRAVRGTGLYVLDDALRPVPDGVPGELYVGGRGVGRGYLDQPGRTAAVFVADPFSPLPGARMYRTGDRVIRRPDGQLEFLERVDHQVKIRGHRIEPGEVEAALRSIERIGDAVVVVRRGGAGDARLVGYVTGPVDPAWGRAAAAAILPEYMVPSALVVLDALPLTPNGKVDRKALPEVDLAAATGRGPRTPQEEVLCAAFAEVLDLPRVGIDEDFFQLGGHSLLATRLVSRVRTLLGAELPLRTVFDAPTVAALAGRLTQDAVRPALTAGERPELLPLSYAQQRLWFLDRLEGPSATYNLPWTLRLRGPLDRAALAAALTDVVERHESLRTVFPDRDGLPHQRILSVRQAAVELPVRELAEAELTSAAEEFATASFDLANRPPIRATLLAAGPEDHLLVVVLHHIAGDGWSNGVLARDLSTAYAARLAGRAPAWTPLPVQYADYALWQRELLGEEGDQESVIARQIAYWKERLAALPAELQLPVENTRRTTAGYRGDSVRFAVPAELHHRAVALARQSGASLFMVLQAALATLYGKLGAGEDIPLGTPIAGRTDDALDDLVGMFVNTLVLRTDLSGAPTFRELLERVKATDLAAYAHQDLPFEKLVDALGPERAPARNPLFQTLLALHNNAAARLELPGITAETGAAELGVARLDLSFELAEVSGPDGPGGLAGRLEYSTDLFSAAGARRLADRLVHLLGVLVDQPDRPISAAPVLLPGEQEELLAAGTGAAALGDGQQLAALLEATADARPDAIALEHADQRLDFAELHRRANRLARTLVAQGAAPDRLVAIALPRAVDLVVAALAVIKSGAAYLPIDPSYPADRIAGMVKDAQPVLTVTVTGVATAVPGLDDGRLLLLDDPATRALVDGRPADHLRPAELAAPVRPEHAGYVIYTSGSTGRPKGVVVPRGALVNHLLDLTERVGLAPGRTLLAVTTFGFDIANLELFGPLLSGARLVLAPHDTVRDPELLAELTLATGAHVMQATPTLWHALVTARPDSLAGVHVLTGGEALGPALAAALTGAAAKVSNLYGPTETTIYSVGVDLAPDHTGTPPIGRPLAGNQARLLDAELRPVPPGVVGELYLAGAGLARGYLDRPGLTAERFTADPYGPPGSRMYRTGDLARWKPDGSIDYLGRTDHQVKIRGFRIELGEIEAVLTDHPLVERASVTDREDSPGERRLVAYLVPAGPQRPEPAALRAHLAAVLPEYMLPAAYVPLAALPLTPNGKVDRRALPAPGADDRAVARSDGRAPSGPVELALGRVFAEVLGLDRVGAEDGFFELGGDSLKSIQLVSRARAAGLELTPADVFAHRTVAGLALVAGAVDGTAAPEDPFAPVLAIRPTGTRRPVFCVHGAVGLGWPFLTLAAEIDADIPVYAFQAGGVRSPEKAPESVREIAGKYLGEMLEIQPQGPYRILGWSFGGLVAHEIAVQLQARGEQVELLADLDGYPGTGSPAEDAPDDRAVLAELLERAGLPGDGPTDLGTARERLAEAGNALAELDETELVRLLGVIRTHSLLGDAHRPGRYQGDLLLFAATRGLAPGDPDAESWREHVTGRILRHPVDSDHDSMLEPAPAAFIGKTLSAVLE</sequence>
<dbReference type="InterPro" id="IPR020802">
    <property type="entry name" value="TesA-like"/>
</dbReference>
<dbReference type="Gene3D" id="3.30.559.30">
    <property type="entry name" value="Nonribosomal peptide synthetase, condensation domain"/>
    <property type="match status" value="2"/>
</dbReference>
<evidence type="ECO:0000256" key="2">
    <source>
        <dbReference type="ARBA" id="ARBA00022450"/>
    </source>
</evidence>
<dbReference type="InterPro" id="IPR023213">
    <property type="entry name" value="CAT-like_dom_sf"/>
</dbReference>
<dbReference type="Proteomes" id="UP001212821">
    <property type="component" value="Chromosome"/>
</dbReference>
<dbReference type="InterPro" id="IPR001031">
    <property type="entry name" value="Thioesterase"/>
</dbReference>
<evidence type="ECO:0000256" key="3">
    <source>
        <dbReference type="ARBA" id="ARBA00022553"/>
    </source>
</evidence>
<dbReference type="EMBL" id="CP115450">
    <property type="protein sequence ID" value="WBP91665.1"/>
    <property type="molecule type" value="Genomic_DNA"/>
</dbReference>
<dbReference type="Gene3D" id="3.40.50.980">
    <property type="match status" value="2"/>
</dbReference>
<dbReference type="InterPro" id="IPR006162">
    <property type="entry name" value="Ppantetheine_attach_site"/>
</dbReference>
<evidence type="ECO:0000313" key="6">
    <source>
        <dbReference type="EMBL" id="WBP91665.1"/>
    </source>
</evidence>
<dbReference type="SMART" id="SM00823">
    <property type="entry name" value="PKS_PP"/>
    <property type="match status" value="2"/>
</dbReference>
<dbReference type="InterPro" id="IPR009081">
    <property type="entry name" value="PP-bd_ACP"/>
</dbReference>
<dbReference type="InterPro" id="IPR010071">
    <property type="entry name" value="AA_adenyl_dom"/>
</dbReference>
<dbReference type="SUPFAM" id="SSF56801">
    <property type="entry name" value="Acetyl-CoA synthetase-like"/>
    <property type="match status" value="2"/>
</dbReference>
<dbReference type="RefSeq" id="WP_270151096.1">
    <property type="nucleotide sequence ID" value="NZ_CP115450.1"/>
</dbReference>
<dbReference type="InterPro" id="IPR025110">
    <property type="entry name" value="AMP-bd_C"/>
</dbReference>
<dbReference type="Gene3D" id="1.10.1200.10">
    <property type="entry name" value="ACP-like"/>
    <property type="match status" value="1"/>
</dbReference>
<dbReference type="SUPFAM" id="SSF47336">
    <property type="entry name" value="ACP-like"/>
    <property type="match status" value="2"/>
</dbReference>
<dbReference type="InterPro" id="IPR000873">
    <property type="entry name" value="AMP-dep_synth/lig_dom"/>
</dbReference>
<dbReference type="SUPFAM" id="SSF52777">
    <property type="entry name" value="CoA-dependent acyltransferases"/>
    <property type="match status" value="4"/>
</dbReference>
<dbReference type="Gene3D" id="3.30.559.10">
    <property type="entry name" value="Chloramphenicol acetyltransferase-like domain"/>
    <property type="match status" value="3"/>
</dbReference>
<dbReference type="CDD" id="cd05930">
    <property type="entry name" value="A_NRPS"/>
    <property type="match status" value="2"/>
</dbReference>
<dbReference type="PROSITE" id="PS00012">
    <property type="entry name" value="PHOSPHOPANTETHEINE"/>
    <property type="match status" value="2"/>
</dbReference>
<dbReference type="InterPro" id="IPR045851">
    <property type="entry name" value="AMP-bd_C_sf"/>
</dbReference>
<proteinExistence type="predicted"/>
<dbReference type="Gene3D" id="3.40.50.12780">
    <property type="entry name" value="N-terminal domain of ligase-like"/>
    <property type="match status" value="1"/>
</dbReference>
<dbReference type="Pfam" id="PF00975">
    <property type="entry name" value="Thioesterase"/>
    <property type="match status" value="1"/>
</dbReference>
<dbReference type="Pfam" id="PF13193">
    <property type="entry name" value="AMP-binding_C"/>
    <property type="match status" value="1"/>
</dbReference>
<dbReference type="PANTHER" id="PTHR45527:SF1">
    <property type="entry name" value="FATTY ACID SYNTHASE"/>
    <property type="match status" value="1"/>
</dbReference>
<name>A0ABY7QFU6_9ACTN</name>
<gene>
    <name evidence="6" type="ORF">O1G21_18780</name>
</gene>
<dbReference type="Gene3D" id="3.30.300.30">
    <property type="match status" value="2"/>
</dbReference>
<dbReference type="Gene3D" id="2.30.38.10">
    <property type="entry name" value="Luciferase, Domain 3"/>
    <property type="match status" value="1"/>
</dbReference>
<evidence type="ECO:0000259" key="5">
    <source>
        <dbReference type="PROSITE" id="PS50075"/>
    </source>
</evidence>
<evidence type="ECO:0000256" key="4">
    <source>
        <dbReference type="SAM" id="MobiDB-lite"/>
    </source>
</evidence>
<feature type="domain" description="Carrier" evidence="5">
    <location>
        <begin position="2070"/>
        <end position="2144"/>
    </location>
</feature>
<dbReference type="InterPro" id="IPR020845">
    <property type="entry name" value="AMP-binding_CS"/>
</dbReference>
<dbReference type="SMART" id="SM00824">
    <property type="entry name" value="PKS_TE"/>
    <property type="match status" value="1"/>
</dbReference>
<dbReference type="Pfam" id="PF00668">
    <property type="entry name" value="Condensation"/>
    <property type="match status" value="3"/>
</dbReference>
<feature type="compositionally biased region" description="Basic and acidic residues" evidence="4">
    <location>
        <begin position="94"/>
        <end position="108"/>
    </location>
</feature>
<dbReference type="InterPro" id="IPR029058">
    <property type="entry name" value="AB_hydrolase_fold"/>
</dbReference>
<feature type="region of interest" description="Disordered" evidence="4">
    <location>
        <begin position="84"/>
        <end position="138"/>
    </location>
</feature>
<dbReference type="NCBIfam" id="TIGR01733">
    <property type="entry name" value="AA-adenyl-dom"/>
    <property type="match status" value="2"/>
</dbReference>
<dbReference type="InterPro" id="IPR001242">
    <property type="entry name" value="Condensation_dom"/>
</dbReference>
<dbReference type="PROSITE" id="PS50075">
    <property type="entry name" value="CARRIER"/>
    <property type="match status" value="2"/>
</dbReference>
<comment type="cofactor">
    <cofactor evidence="1">
        <name>pantetheine 4'-phosphate</name>
        <dbReference type="ChEBI" id="CHEBI:47942"/>
    </cofactor>
</comment>
<evidence type="ECO:0000313" key="7">
    <source>
        <dbReference type="Proteomes" id="UP001212821"/>
    </source>
</evidence>
<reference evidence="7" key="1">
    <citation type="submission" date="2022-12" db="EMBL/GenBank/DDBJ databases">
        <authorList>
            <person name="Mo P."/>
        </authorList>
    </citation>
    <scope>NUCLEOTIDE SEQUENCE [LARGE SCALE GENOMIC DNA]</scope>
    <source>
        <strain evidence="7">HUAS 3-15</strain>
    </source>
</reference>
<dbReference type="InterPro" id="IPR042099">
    <property type="entry name" value="ANL_N_sf"/>
</dbReference>
<dbReference type="CDD" id="cd19543">
    <property type="entry name" value="DCL_NRPS"/>
    <property type="match status" value="1"/>
</dbReference>
<dbReference type="PANTHER" id="PTHR45527">
    <property type="entry name" value="NONRIBOSOMAL PEPTIDE SYNTHETASE"/>
    <property type="match status" value="1"/>
</dbReference>
<dbReference type="CDD" id="cd19540">
    <property type="entry name" value="LCL_NRPS-like"/>
    <property type="match status" value="1"/>
</dbReference>